<keyword evidence="2 5" id="KW-0812">Transmembrane</keyword>
<dbReference type="GO" id="GO:0008610">
    <property type="term" value="P:lipid biosynthetic process"/>
    <property type="evidence" value="ECO:0007669"/>
    <property type="project" value="InterPro"/>
</dbReference>
<dbReference type="InParanoid" id="B4NCI4"/>
<dbReference type="OrthoDB" id="408954at2759"/>
<reference evidence="7 8" key="1">
    <citation type="journal article" date="2007" name="Nature">
        <title>Evolution of genes and genomes on the Drosophila phylogeny.</title>
        <authorList>
            <consortium name="Drosophila 12 Genomes Consortium"/>
            <person name="Clark A.G."/>
            <person name="Eisen M.B."/>
            <person name="Smith D.R."/>
            <person name="Bergman C.M."/>
            <person name="Oliver B."/>
            <person name="Markow T.A."/>
            <person name="Kaufman T.C."/>
            <person name="Kellis M."/>
            <person name="Gelbart W."/>
            <person name="Iyer V.N."/>
            <person name="Pollard D.A."/>
            <person name="Sackton T.B."/>
            <person name="Larracuente A.M."/>
            <person name="Singh N.D."/>
            <person name="Abad J.P."/>
            <person name="Abt D.N."/>
            <person name="Adryan B."/>
            <person name="Aguade M."/>
            <person name="Akashi H."/>
            <person name="Anderson W.W."/>
            <person name="Aquadro C.F."/>
            <person name="Ardell D.H."/>
            <person name="Arguello R."/>
            <person name="Artieri C.G."/>
            <person name="Barbash D.A."/>
            <person name="Barker D."/>
            <person name="Barsanti P."/>
            <person name="Batterham P."/>
            <person name="Batzoglou S."/>
            <person name="Begun D."/>
            <person name="Bhutkar A."/>
            <person name="Blanco E."/>
            <person name="Bosak S.A."/>
            <person name="Bradley R.K."/>
            <person name="Brand A.D."/>
            <person name="Brent M.R."/>
            <person name="Brooks A.N."/>
            <person name="Brown R.H."/>
            <person name="Butlin R.K."/>
            <person name="Caggese C."/>
            <person name="Calvi B.R."/>
            <person name="Bernardo de Carvalho A."/>
            <person name="Caspi A."/>
            <person name="Castrezana S."/>
            <person name="Celniker S.E."/>
            <person name="Chang J.L."/>
            <person name="Chapple C."/>
            <person name="Chatterji S."/>
            <person name="Chinwalla A."/>
            <person name="Civetta A."/>
            <person name="Clifton S.W."/>
            <person name="Comeron J.M."/>
            <person name="Costello J.C."/>
            <person name="Coyne J.A."/>
            <person name="Daub J."/>
            <person name="David R.G."/>
            <person name="Delcher A.L."/>
            <person name="Delehaunty K."/>
            <person name="Do C.B."/>
            <person name="Ebling H."/>
            <person name="Edwards K."/>
            <person name="Eickbush T."/>
            <person name="Evans J.D."/>
            <person name="Filipski A."/>
            <person name="Findeiss S."/>
            <person name="Freyhult E."/>
            <person name="Fulton L."/>
            <person name="Fulton R."/>
            <person name="Garcia A.C."/>
            <person name="Gardiner A."/>
            <person name="Garfield D.A."/>
            <person name="Garvin B.E."/>
            <person name="Gibson G."/>
            <person name="Gilbert D."/>
            <person name="Gnerre S."/>
            <person name="Godfrey J."/>
            <person name="Good R."/>
            <person name="Gotea V."/>
            <person name="Gravely B."/>
            <person name="Greenberg A.J."/>
            <person name="Griffiths-Jones S."/>
            <person name="Gross S."/>
            <person name="Guigo R."/>
            <person name="Gustafson E.A."/>
            <person name="Haerty W."/>
            <person name="Hahn M.W."/>
            <person name="Halligan D.L."/>
            <person name="Halpern A.L."/>
            <person name="Halter G.M."/>
            <person name="Han M.V."/>
            <person name="Heger A."/>
            <person name="Hillier L."/>
            <person name="Hinrichs A.S."/>
            <person name="Holmes I."/>
            <person name="Hoskins R.A."/>
            <person name="Hubisz M.J."/>
            <person name="Hultmark D."/>
            <person name="Huntley M.A."/>
            <person name="Jaffe D.B."/>
            <person name="Jagadeeshan S."/>
            <person name="Jeck W.R."/>
            <person name="Johnson J."/>
            <person name="Jones C.D."/>
            <person name="Jordan W.C."/>
            <person name="Karpen G.H."/>
            <person name="Kataoka E."/>
            <person name="Keightley P.D."/>
            <person name="Kheradpour P."/>
            <person name="Kirkness E.F."/>
            <person name="Koerich L.B."/>
            <person name="Kristiansen K."/>
            <person name="Kudrna D."/>
            <person name="Kulathinal R.J."/>
            <person name="Kumar S."/>
            <person name="Kwok R."/>
            <person name="Lander E."/>
            <person name="Langley C.H."/>
            <person name="Lapoint R."/>
            <person name="Lazzaro B.P."/>
            <person name="Lee S.J."/>
            <person name="Levesque L."/>
            <person name="Li R."/>
            <person name="Lin C.F."/>
            <person name="Lin M.F."/>
            <person name="Lindblad-Toh K."/>
            <person name="Llopart A."/>
            <person name="Long M."/>
            <person name="Low L."/>
            <person name="Lozovsky E."/>
            <person name="Lu J."/>
            <person name="Luo M."/>
            <person name="Machado C.A."/>
            <person name="Makalowski W."/>
            <person name="Marzo M."/>
            <person name="Matsuda M."/>
            <person name="Matzkin L."/>
            <person name="McAllister B."/>
            <person name="McBride C.S."/>
            <person name="McKernan B."/>
            <person name="McKernan K."/>
            <person name="Mendez-Lago M."/>
            <person name="Minx P."/>
            <person name="Mollenhauer M.U."/>
            <person name="Montooth K."/>
            <person name="Mount S.M."/>
            <person name="Mu X."/>
            <person name="Myers E."/>
            <person name="Negre B."/>
            <person name="Newfeld S."/>
            <person name="Nielsen R."/>
            <person name="Noor M.A."/>
            <person name="O'Grady P."/>
            <person name="Pachter L."/>
            <person name="Papaceit M."/>
            <person name="Parisi M.J."/>
            <person name="Parisi M."/>
            <person name="Parts L."/>
            <person name="Pedersen J.S."/>
            <person name="Pesole G."/>
            <person name="Phillippy A.M."/>
            <person name="Ponting C.P."/>
            <person name="Pop M."/>
            <person name="Porcelli D."/>
            <person name="Powell J.R."/>
            <person name="Prohaska S."/>
            <person name="Pruitt K."/>
            <person name="Puig M."/>
            <person name="Quesneville H."/>
            <person name="Ram K.R."/>
            <person name="Rand D."/>
            <person name="Rasmussen M.D."/>
            <person name="Reed L.K."/>
            <person name="Reenan R."/>
            <person name="Reily A."/>
            <person name="Remington K.A."/>
            <person name="Rieger T.T."/>
            <person name="Ritchie M.G."/>
            <person name="Robin C."/>
            <person name="Rogers Y.H."/>
            <person name="Rohde C."/>
            <person name="Rozas J."/>
            <person name="Rubenfield M.J."/>
            <person name="Ruiz A."/>
            <person name="Russo S."/>
            <person name="Salzberg S.L."/>
            <person name="Sanchez-Gracia A."/>
            <person name="Saranga D.J."/>
            <person name="Sato H."/>
            <person name="Schaeffer S.W."/>
            <person name="Schatz M.C."/>
            <person name="Schlenke T."/>
            <person name="Schwartz R."/>
            <person name="Segarra C."/>
            <person name="Singh R.S."/>
            <person name="Sirot L."/>
            <person name="Sirota M."/>
            <person name="Sisneros N.B."/>
            <person name="Smith C.D."/>
            <person name="Smith T.F."/>
            <person name="Spieth J."/>
            <person name="Stage D.E."/>
            <person name="Stark A."/>
            <person name="Stephan W."/>
            <person name="Strausberg R.L."/>
            <person name="Strempel S."/>
            <person name="Sturgill D."/>
            <person name="Sutton G."/>
            <person name="Sutton G.G."/>
            <person name="Tao W."/>
            <person name="Teichmann S."/>
            <person name="Tobari Y.N."/>
            <person name="Tomimura Y."/>
            <person name="Tsolas J.M."/>
            <person name="Valente V.L."/>
            <person name="Venter E."/>
            <person name="Venter J.C."/>
            <person name="Vicario S."/>
            <person name="Vieira F.G."/>
            <person name="Vilella A.J."/>
            <person name="Villasante A."/>
            <person name="Walenz B."/>
            <person name="Wang J."/>
            <person name="Wasserman M."/>
            <person name="Watts T."/>
            <person name="Wilson D."/>
            <person name="Wilson R.K."/>
            <person name="Wing R.A."/>
            <person name="Wolfner M.F."/>
            <person name="Wong A."/>
            <person name="Wong G.K."/>
            <person name="Wu C.I."/>
            <person name="Wu G."/>
            <person name="Yamamoto D."/>
            <person name="Yang H.P."/>
            <person name="Yang S.P."/>
            <person name="Yorke J.A."/>
            <person name="Yoshida K."/>
            <person name="Zdobnov E."/>
            <person name="Zhang P."/>
            <person name="Zhang Y."/>
            <person name="Zimin A.V."/>
            <person name="Baldwin J."/>
            <person name="Abdouelleil A."/>
            <person name="Abdulkadir J."/>
            <person name="Abebe A."/>
            <person name="Abera B."/>
            <person name="Abreu J."/>
            <person name="Acer S.C."/>
            <person name="Aftuck L."/>
            <person name="Alexander A."/>
            <person name="An P."/>
            <person name="Anderson E."/>
            <person name="Anderson S."/>
            <person name="Arachi H."/>
            <person name="Azer M."/>
            <person name="Bachantsang P."/>
            <person name="Barry A."/>
            <person name="Bayul T."/>
            <person name="Berlin A."/>
            <person name="Bessette D."/>
            <person name="Bloom T."/>
            <person name="Blye J."/>
            <person name="Boguslavskiy L."/>
            <person name="Bonnet C."/>
            <person name="Boukhgalter B."/>
            <person name="Bourzgui I."/>
            <person name="Brown A."/>
            <person name="Cahill P."/>
            <person name="Channer S."/>
            <person name="Cheshatsang Y."/>
            <person name="Chuda L."/>
            <person name="Citroen M."/>
            <person name="Collymore A."/>
            <person name="Cooke P."/>
            <person name="Costello M."/>
            <person name="D'Aco K."/>
            <person name="Daza R."/>
            <person name="De Haan G."/>
            <person name="DeGray S."/>
            <person name="DeMaso C."/>
            <person name="Dhargay N."/>
            <person name="Dooley K."/>
            <person name="Dooley E."/>
            <person name="Doricent M."/>
            <person name="Dorje P."/>
            <person name="Dorjee K."/>
            <person name="Dupes A."/>
            <person name="Elong R."/>
            <person name="Falk J."/>
            <person name="Farina A."/>
            <person name="Faro S."/>
            <person name="Ferguson D."/>
            <person name="Fisher S."/>
            <person name="Foley C.D."/>
            <person name="Franke A."/>
            <person name="Friedrich D."/>
            <person name="Gadbois L."/>
            <person name="Gearin G."/>
            <person name="Gearin C.R."/>
            <person name="Giannoukos G."/>
            <person name="Goode T."/>
            <person name="Graham J."/>
            <person name="Grandbois E."/>
            <person name="Grewal S."/>
            <person name="Gyaltsen K."/>
            <person name="Hafez N."/>
            <person name="Hagos B."/>
            <person name="Hall J."/>
            <person name="Henson C."/>
            <person name="Hollinger A."/>
            <person name="Honan T."/>
            <person name="Huard M.D."/>
            <person name="Hughes L."/>
            <person name="Hurhula B."/>
            <person name="Husby M.E."/>
            <person name="Kamat A."/>
            <person name="Kanga B."/>
            <person name="Kashin S."/>
            <person name="Khazanovich D."/>
            <person name="Kisner P."/>
            <person name="Lance K."/>
            <person name="Lara M."/>
            <person name="Lee W."/>
            <person name="Lennon N."/>
            <person name="Letendre F."/>
            <person name="LeVine R."/>
            <person name="Lipovsky A."/>
            <person name="Liu X."/>
            <person name="Liu J."/>
            <person name="Liu S."/>
            <person name="Lokyitsang T."/>
            <person name="Lokyitsang Y."/>
            <person name="Lubonja R."/>
            <person name="Lui A."/>
            <person name="MacDonald P."/>
            <person name="Magnisalis V."/>
            <person name="Maru K."/>
            <person name="Matthews C."/>
            <person name="McCusker W."/>
            <person name="McDonough S."/>
            <person name="Mehta T."/>
            <person name="Meldrim J."/>
            <person name="Meneus L."/>
            <person name="Mihai O."/>
            <person name="Mihalev A."/>
            <person name="Mihova T."/>
            <person name="Mittelman R."/>
            <person name="Mlenga V."/>
            <person name="Montmayeur A."/>
            <person name="Mulrain L."/>
            <person name="Navidi A."/>
            <person name="Naylor J."/>
            <person name="Negash T."/>
            <person name="Nguyen T."/>
            <person name="Nguyen N."/>
            <person name="Nicol R."/>
            <person name="Norbu C."/>
            <person name="Norbu N."/>
            <person name="Novod N."/>
            <person name="O'Neill B."/>
            <person name="Osman S."/>
            <person name="Markiewicz E."/>
            <person name="Oyono O.L."/>
            <person name="Patti C."/>
            <person name="Phunkhang P."/>
            <person name="Pierre F."/>
            <person name="Priest M."/>
            <person name="Raghuraman S."/>
            <person name="Rege F."/>
            <person name="Reyes R."/>
            <person name="Rise C."/>
            <person name="Rogov P."/>
            <person name="Ross K."/>
            <person name="Ryan E."/>
            <person name="Settipalli S."/>
            <person name="Shea T."/>
            <person name="Sherpa N."/>
            <person name="Shi L."/>
            <person name="Shih D."/>
            <person name="Sparrow T."/>
            <person name="Spaulding J."/>
            <person name="Stalker J."/>
            <person name="Stange-Thomann N."/>
            <person name="Stavropoulos S."/>
            <person name="Stone C."/>
            <person name="Strader C."/>
            <person name="Tesfaye S."/>
            <person name="Thomson T."/>
            <person name="Thoulutsang Y."/>
            <person name="Thoulutsang D."/>
            <person name="Topham K."/>
            <person name="Topping I."/>
            <person name="Tsamla T."/>
            <person name="Vassiliev H."/>
            <person name="Vo A."/>
            <person name="Wangchuk T."/>
            <person name="Wangdi T."/>
            <person name="Weiand M."/>
            <person name="Wilkinson J."/>
            <person name="Wilson A."/>
            <person name="Yadav S."/>
            <person name="Young G."/>
            <person name="Yu Q."/>
            <person name="Zembek L."/>
            <person name="Zhong D."/>
            <person name="Zimmer A."/>
            <person name="Zwirko Z."/>
            <person name="Jaffe D.B."/>
            <person name="Alvarez P."/>
            <person name="Brockman W."/>
            <person name="Butler J."/>
            <person name="Chin C."/>
            <person name="Gnerre S."/>
            <person name="Grabherr M."/>
            <person name="Kleber M."/>
            <person name="Mauceli E."/>
            <person name="MacCallum I."/>
        </authorList>
    </citation>
    <scope>NUCLEOTIDE SEQUENCE [LARGE SCALE GENOMIC DNA]</scope>
    <source>
        <strain evidence="8">Tucson 14030-0811.24</strain>
    </source>
</reference>
<evidence type="ECO:0000256" key="4">
    <source>
        <dbReference type="ARBA" id="ARBA00023136"/>
    </source>
</evidence>
<dbReference type="eggNOG" id="KOG0873">
    <property type="taxonomic scope" value="Eukaryota"/>
</dbReference>
<dbReference type="InterPro" id="IPR006694">
    <property type="entry name" value="Fatty_acid_hydroxylase"/>
</dbReference>
<dbReference type="AlphaFoldDB" id="B4NCI4"/>
<dbReference type="KEGG" id="dwi:6649087"/>
<evidence type="ECO:0000256" key="3">
    <source>
        <dbReference type="ARBA" id="ARBA00022989"/>
    </source>
</evidence>
<dbReference type="HOGENOM" id="CLU_047036_1_1_1"/>
<dbReference type="GO" id="GO:0016491">
    <property type="term" value="F:oxidoreductase activity"/>
    <property type="evidence" value="ECO:0007669"/>
    <property type="project" value="UniProtKB-KW"/>
</dbReference>
<evidence type="ECO:0000256" key="1">
    <source>
        <dbReference type="ARBA" id="ARBA00004370"/>
    </source>
</evidence>
<keyword evidence="8" id="KW-1185">Reference proteome</keyword>
<feature type="transmembrane region" description="Helical" evidence="5">
    <location>
        <begin position="192"/>
        <end position="215"/>
    </location>
</feature>
<evidence type="ECO:0000256" key="2">
    <source>
        <dbReference type="ARBA" id="ARBA00022692"/>
    </source>
</evidence>
<dbReference type="OMA" id="EIMFYYA"/>
<keyword evidence="4 5" id="KW-0472">Membrane</keyword>
<comment type="subcellular location">
    <subcellularLocation>
        <location evidence="1">Membrane</location>
    </subcellularLocation>
</comment>
<name>B4NCI4_DROWI</name>
<dbReference type="PhylomeDB" id="B4NCI4"/>
<evidence type="ECO:0000313" key="7">
    <source>
        <dbReference type="EMBL" id="EDW82543.1"/>
    </source>
</evidence>
<evidence type="ECO:0000313" key="8">
    <source>
        <dbReference type="Proteomes" id="UP000007798"/>
    </source>
</evidence>
<protein>
    <recommendedName>
        <fullName evidence="6">Fatty acid hydroxylase domain-containing protein</fullName>
    </recommendedName>
</protein>
<dbReference type="GO" id="GO:0005506">
    <property type="term" value="F:iron ion binding"/>
    <property type="evidence" value="ECO:0007669"/>
    <property type="project" value="InterPro"/>
</dbReference>
<proteinExistence type="predicted"/>
<feature type="domain" description="Fatty acid hydroxylase" evidence="6">
    <location>
        <begin position="135"/>
        <end position="259"/>
    </location>
</feature>
<feature type="transmembrane region" description="Helical" evidence="5">
    <location>
        <begin position="36"/>
        <end position="59"/>
    </location>
</feature>
<dbReference type="FunCoup" id="B4NCI4">
    <property type="interactions" value="54"/>
</dbReference>
<organism evidence="7 8">
    <name type="scientific">Drosophila willistoni</name>
    <name type="common">Fruit fly</name>
    <dbReference type="NCBI Taxonomy" id="7260"/>
    <lineage>
        <taxon>Eukaryota</taxon>
        <taxon>Metazoa</taxon>
        <taxon>Ecdysozoa</taxon>
        <taxon>Arthropoda</taxon>
        <taxon>Hexapoda</taxon>
        <taxon>Insecta</taxon>
        <taxon>Pterygota</taxon>
        <taxon>Neoptera</taxon>
        <taxon>Endopterygota</taxon>
        <taxon>Diptera</taxon>
        <taxon>Brachycera</taxon>
        <taxon>Muscomorpha</taxon>
        <taxon>Ephydroidea</taxon>
        <taxon>Drosophilidae</taxon>
        <taxon>Drosophila</taxon>
        <taxon>Sophophora</taxon>
    </lineage>
</organism>
<sequence length="285" mass="33422">MDLETLVFTRWRNAGNRLQDLWISVLDITGDDPLRLWVFGSCLVIFTVYWIYAALFTIMDITNRPKFLRKYKIQPGKNEPVDLTKLWNAIKVVFVNLTLVNLLTTWTVFELIYKHHNSKDIRELPTFGRSIRDIAVFVVLEEILFYYAHRLLHHKAFYKYVHKKHHEWTAPIAAITLYAHPVEHMLANLMPVGLSIALLGTHVALAWIIFGLAILNSMSDHTGYSFPWSADSVRFHDYHHAKFNYNFGVMGWLDKLHGTYRKEVTQKEKLALKNKKSKLNKRKIQ</sequence>
<evidence type="ECO:0000259" key="6">
    <source>
        <dbReference type="Pfam" id="PF04116"/>
    </source>
</evidence>
<dbReference type="Pfam" id="PF04116">
    <property type="entry name" value="FA_hydroxylase"/>
    <property type="match status" value="1"/>
</dbReference>
<dbReference type="InterPro" id="IPR050307">
    <property type="entry name" value="Sterol_Desaturase_Related"/>
</dbReference>
<accession>B4NCI4</accession>
<keyword evidence="3 5" id="KW-1133">Transmembrane helix</keyword>
<feature type="transmembrane region" description="Helical" evidence="5">
    <location>
        <begin position="93"/>
        <end position="113"/>
    </location>
</feature>
<dbReference type="GO" id="GO:0016020">
    <property type="term" value="C:membrane"/>
    <property type="evidence" value="ECO:0007669"/>
    <property type="project" value="UniProtKB-SubCell"/>
</dbReference>
<dbReference type="PANTHER" id="PTHR11863">
    <property type="entry name" value="STEROL DESATURASE"/>
    <property type="match status" value="1"/>
</dbReference>
<gene>
    <name evidence="7" type="primary">Dwil\GK25861</name>
    <name evidence="7" type="ORF">Dwil_GK25861</name>
</gene>
<dbReference type="STRING" id="7260.B4NCI4"/>
<evidence type="ECO:0000256" key="5">
    <source>
        <dbReference type="SAM" id="Phobius"/>
    </source>
</evidence>
<keyword evidence="7" id="KW-0560">Oxidoreductase</keyword>
<dbReference type="Proteomes" id="UP000007798">
    <property type="component" value="Unassembled WGS sequence"/>
</dbReference>
<dbReference type="EMBL" id="CH964239">
    <property type="protein sequence ID" value="EDW82543.1"/>
    <property type="molecule type" value="Genomic_DNA"/>
</dbReference>